<keyword evidence="3" id="KW-1185">Reference proteome</keyword>
<feature type="domain" description="Nudix hydrolase" evidence="1">
    <location>
        <begin position="30"/>
        <end position="163"/>
    </location>
</feature>
<gene>
    <name evidence="2" type="ORF">GCM10011354_32950</name>
</gene>
<name>A0A8J3AB41_9ACTN</name>
<protein>
    <submittedName>
        <fullName evidence="2">Coenzyme A pyrophosphatase</fullName>
    </submittedName>
</protein>
<evidence type="ECO:0000259" key="1">
    <source>
        <dbReference type="PROSITE" id="PS51462"/>
    </source>
</evidence>
<dbReference type="PROSITE" id="PS51462">
    <property type="entry name" value="NUDIX"/>
    <property type="match status" value="1"/>
</dbReference>
<dbReference type="Proteomes" id="UP000650511">
    <property type="component" value="Unassembled WGS sequence"/>
</dbReference>
<dbReference type="SUPFAM" id="SSF55811">
    <property type="entry name" value="Nudix"/>
    <property type="match status" value="1"/>
</dbReference>
<evidence type="ECO:0000313" key="2">
    <source>
        <dbReference type="EMBL" id="GGI09211.1"/>
    </source>
</evidence>
<sequence>MSALPSLDRIRDLVARHVPDAAPEHLVTEGWQAATALVVAPGDGPELALIERVERTGDPWSGHMALPGGKRDPDDPDLAATAVRETREEVGLALDAPVGRLDDHHGHHRDARVATYVFVLDERPVMTPHPDEVADALWVPLGRLLAPGTATAHRVPGYDDAFPGLDLGGRVVWGLTHATLTRFARVLGLELPVPR</sequence>
<dbReference type="Pfam" id="PF00293">
    <property type="entry name" value="NUDIX"/>
    <property type="match status" value="1"/>
</dbReference>
<evidence type="ECO:0000313" key="3">
    <source>
        <dbReference type="Proteomes" id="UP000650511"/>
    </source>
</evidence>
<accession>A0A8J3AB41</accession>
<dbReference type="AlphaFoldDB" id="A0A8J3AB41"/>
<proteinExistence type="predicted"/>
<dbReference type="GO" id="GO:0010945">
    <property type="term" value="F:coenzyme A diphosphatase activity"/>
    <property type="evidence" value="ECO:0007669"/>
    <property type="project" value="InterPro"/>
</dbReference>
<dbReference type="InterPro" id="IPR000086">
    <property type="entry name" value="NUDIX_hydrolase_dom"/>
</dbReference>
<reference evidence="2" key="2">
    <citation type="submission" date="2020-09" db="EMBL/GenBank/DDBJ databases">
        <authorList>
            <person name="Sun Q."/>
            <person name="Zhou Y."/>
        </authorList>
    </citation>
    <scope>NUCLEOTIDE SEQUENCE</scope>
    <source>
        <strain evidence="2">CGMCC 1.14988</strain>
    </source>
</reference>
<dbReference type="RefSeq" id="WP_165404064.1">
    <property type="nucleotide sequence ID" value="NZ_BMHA01000014.1"/>
</dbReference>
<dbReference type="InterPro" id="IPR045121">
    <property type="entry name" value="CoAse"/>
</dbReference>
<dbReference type="PANTHER" id="PTHR12992:SF44">
    <property type="entry name" value="NUDIX HYDROLASE DOMAIN-CONTAINING PROTEIN"/>
    <property type="match status" value="1"/>
</dbReference>
<dbReference type="CDD" id="cd03426">
    <property type="entry name" value="NUDIX_CoAse_Nudt7"/>
    <property type="match status" value="1"/>
</dbReference>
<dbReference type="PANTHER" id="PTHR12992">
    <property type="entry name" value="NUDIX HYDROLASE"/>
    <property type="match status" value="1"/>
</dbReference>
<dbReference type="EMBL" id="BMHA01000014">
    <property type="protein sequence ID" value="GGI09211.1"/>
    <property type="molecule type" value="Genomic_DNA"/>
</dbReference>
<reference evidence="2" key="1">
    <citation type="journal article" date="2014" name="Int. J. Syst. Evol. Microbiol.">
        <title>Complete genome sequence of Corynebacterium casei LMG S-19264T (=DSM 44701T), isolated from a smear-ripened cheese.</title>
        <authorList>
            <consortium name="US DOE Joint Genome Institute (JGI-PGF)"/>
            <person name="Walter F."/>
            <person name="Albersmeier A."/>
            <person name="Kalinowski J."/>
            <person name="Ruckert C."/>
        </authorList>
    </citation>
    <scope>NUCLEOTIDE SEQUENCE</scope>
    <source>
        <strain evidence="2">CGMCC 1.14988</strain>
    </source>
</reference>
<dbReference type="Gene3D" id="3.90.79.10">
    <property type="entry name" value="Nucleoside Triphosphate Pyrophosphohydrolase"/>
    <property type="match status" value="1"/>
</dbReference>
<dbReference type="InterPro" id="IPR015797">
    <property type="entry name" value="NUDIX_hydrolase-like_dom_sf"/>
</dbReference>
<organism evidence="2 3">
    <name type="scientific">Egicoccus halophilus</name>
    <dbReference type="NCBI Taxonomy" id="1670830"/>
    <lineage>
        <taxon>Bacteria</taxon>
        <taxon>Bacillati</taxon>
        <taxon>Actinomycetota</taxon>
        <taxon>Nitriliruptoria</taxon>
        <taxon>Egicoccales</taxon>
        <taxon>Egicoccaceae</taxon>
        <taxon>Egicoccus</taxon>
    </lineage>
</organism>
<comment type="caution">
    <text evidence="2">The sequence shown here is derived from an EMBL/GenBank/DDBJ whole genome shotgun (WGS) entry which is preliminary data.</text>
</comment>